<feature type="compositionally biased region" description="Basic residues" evidence="1">
    <location>
        <begin position="20"/>
        <end position="37"/>
    </location>
</feature>
<proteinExistence type="predicted"/>
<feature type="region of interest" description="Disordered" evidence="1">
    <location>
        <begin position="20"/>
        <end position="42"/>
    </location>
</feature>
<accession>A0ABD1SP53</accession>
<organism evidence="2 3">
    <name type="scientific">Forsythia ovata</name>
    <dbReference type="NCBI Taxonomy" id="205694"/>
    <lineage>
        <taxon>Eukaryota</taxon>
        <taxon>Viridiplantae</taxon>
        <taxon>Streptophyta</taxon>
        <taxon>Embryophyta</taxon>
        <taxon>Tracheophyta</taxon>
        <taxon>Spermatophyta</taxon>
        <taxon>Magnoliopsida</taxon>
        <taxon>eudicotyledons</taxon>
        <taxon>Gunneridae</taxon>
        <taxon>Pentapetalae</taxon>
        <taxon>asterids</taxon>
        <taxon>lamiids</taxon>
        <taxon>Lamiales</taxon>
        <taxon>Oleaceae</taxon>
        <taxon>Forsythieae</taxon>
        <taxon>Forsythia</taxon>
    </lineage>
</organism>
<gene>
    <name evidence="2" type="ORF">Fot_36344</name>
</gene>
<comment type="caution">
    <text evidence="2">The sequence shown here is derived from an EMBL/GenBank/DDBJ whole genome shotgun (WGS) entry which is preliminary data.</text>
</comment>
<evidence type="ECO:0000313" key="3">
    <source>
        <dbReference type="Proteomes" id="UP001604277"/>
    </source>
</evidence>
<protein>
    <submittedName>
        <fullName evidence="2">Uncharacterized protein</fullName>
    </submittedName>
</protein>
<name>A0ABD1SP53_9LAMI</name>
<evidence type="ECO:0000313" key="2">
    <source>
        <dbReference type="EMBL" id="KAL2502496.1"/>
    </source>
</evidence>
<reference evidence="3" key="1">
    <citation type="submission" date="2024-07" db="EMBL/GenBank/DDBJ databases">
        <title>Two chromosome-level genome assemblies of Korean endemic species Abeliophyllum distichum and Forsythia ovata (Oleaceae).</title>
        <authorList>
            <person name="Jang H."/>
        </authorList>
    </citation>
    <scope>NUCLEOTIDE SEQUENCE [LARGE SCALE GENOMIC DNA]</scope>
</reference>
<keyword evidence="3" id="KW-1185">Reference proteome</keyword>
<dbReference type="EMBL" id="JBFOLJ010000010">
    <property type="protein sequence ID" value="KAL2502496.1"/>
    <property type="molecule type" value="Genomic_DNA"/>
</dbReference>
<evidence type="ECO:0000256" key="1">
    <source>
        <dbReference type="SAM" id="MobiDB-lite"/>
    </source>
</evidence>
<dbReference type="Proteomes" id="UP001604277">
    <property type="component" value="Unassembled WGS sequence"/>
</dbReference>
<sequence>MVKSKGQSVNIELELGINSKKSKRKSSISGNRTKRSKNSVQEDFEELENVRNDGEFISNPDKRLPGKVLVSYSYDVIYDIRGKLNDACCNLNEVVMNRITKIESKQSEIEAKQAEILSFQQDLKSQLNDLSGNVQNMIADFLNQMDKKFHFDTEEVVLNRQIVLYSPILETQDEFEKNDFNNYTEFETDVQVEDNDGSQLKDFEVQSQVQNDRKGKGKAVFCDETENESVHHGATEFEKIEQDDDIIQIDDITPSAPRRRTRKTAAVYRSPYISEFVSSGKSKAVIREIRSCTSALRDEINAIDVNDIVDFEE</sequence>
<dbReference type="AlphaFoldDB" id="A0ABD1SP53"/>